<evidence type="ECO:0000256" key="1">
    <source>
        <dbReference type="ARBA" id="ARBA00004168"/>
    </source>
</evidence>
<keyword evidence="4 6" id="KW-0732">Signal</keyword>
<protein>
    <recommendedName>
        <fullName evidence="7">NEAT domain-containing protein</fullName>
    </recommendedName>
</protein>
<dbReference type="PANTHER" id="PTHR37824:SF1">
    <property type="entry name" value="IRON-REGULATED SURFACE DETERMINANT PROTEIN C"/>
    <property type="match status" value="1"/>
</dbReference>
<dbReference type="InterPro" id="IPR006635">
    <property type="entry name" value="NEAT_dom"/>
</dbReference>
<keyword evidence="2" id="KW-0134">Cell wall</keyword>
<dbReference type="Proteomes" id="UP000028123">
    <property type="component" value="Unassembled WGS sequence"/>
</dbReference>
<comment type="subcellular location">
    <subcellularLocation>
        <location evidence="1">Secreted</location>
        <location evidence="1">Cell wall</location>
        <topology evidence="1">Peptidoglycan-anchor</topology>
    </subcellularLocation>
</comment>
<feature type="signal peptide" evidence="6">
    <location>
        <begin position="1"/>
        <end position="36"/>
    </location>
</feature>
<evidence type="ECO:0000256" key="2">
    <source>
        <dbReference type="ARBA" id="ARBA00022512"/>
    </source>
</evidence>
<evidence type="ECO:0000256" key="6">
    <source>
        <dbReference type="SAM" id="SignalP"/>
    </source>
</evidence>
<dbReference type="PANTHER" id="PTHR37824">
    <property type="entry name" value="IRON-REGULATED SURFACE DETERMINANT PROTEIN C"/>
    <property type="match status" value="1"/>
</dbReference>
<accession>A0A081NTU5</accession>
<evidence type="ECO:0000256" key="5">
    <source>
        <dbReference type="ARBA" id="ARBA00023088"/>
    </source>
</evidence>
<feature type="chain" id="PRO_5039496591" description="NEAT domain-containing protein" evidence="6">
    <location>
        <begin position="37"/>
        <end position="158"/>
    </location>
</feature>
<evidence type="ECO:0000256" key="4">
    <source>
        <dbReference type="ARBA" id="ARBA00022729"/>
    </source>
</evidence>
<organism evidence="8 9">
    <name type="scientific">Paenibacillus tyrfis</name>
    <dbReference type="NCBI Taxonomy" id="1501230"/>
    <lineage>
        <taxon>Bacteria</taxon>
        <taxon>Bacillati</taxon>
        <taxon>Bacillota</taxon>
        <taxon>Bacilli</taxon>
        <taxon>Bacillales</taxon>
        <taxon>Paenibacillaceae</taxon>
        <taxon>Paenibacillus</taxon>
    </lineage>
</organism>
<sequence length="158" mass="17605">MPLRKQFTKAIAVFMMMFALLTFVQAPLAGANPALADGTYTIDFTVLKDQTNQTSTMDGYLQKPAKLEVVNGNKFVSVTLKNSDWIQFFQTEQNGSYVDATVVSTDSAANTRVVKFPVSDLTAKTSVYTHVKITTLPFPYDHKYNVQIQYNTSTIKAQ</sequence>
<evidence type="ECO:0000313" key="9">
    <source>
        <dbReference type="Proteomes" id="UP000028123"/>
    </source>
</evidence>
<comment type="caution">
    <text evidence="8">The sequence shown here is derived from an EMBL/GenBank/DDBJ whole genome shotgun (WGS) entry which is preliminary data.</text>
</comment>
<dbReference type="SMART" id="SM00725">
    <property type="entry name" value="NEAT"/>
    <property type="match status" value="1"/>
</dbReference>
<dbReference type="Gene3D" id="2.60.40.1850">
    <property type="match status" value="1"/>
</dbReference>
<name>A0A081NTU5_9BACL</name>
<evidence type="ECO:0000313" key="8">
    <source>
        <dbReference type="EMBL" id="KEQ21868.1"/>
    </source>
</evidence>
<dbReference type="SUPFAM" id="SSF158911">
    <property type="entry name" value="NEAT domain-like"/>
    <property type="match status" value="1"/>
</dbReference>
<feature type="domain" description="NEAT" evidence="7">
    <location>
        <begin position="35"/>
        <end position="158"/>
    </location>
</feature>
<dbReference type="AlphaFoldDB" id="A0A081NTU5"/>
<dbReference type="eggNOG" id="COG5386">
    <property type="taxonomic scope" value="Bacteria"/>
</dbReference>
<gene>
    <name evidence="8" type="ORF">ET33_30465</name>
</gene>
<dbReference type="Pfam" id="PF05031">
    <property type="entry name" value="NEAT"/>
    <property type="match status" value="1"/>
</dbReference>
<keyword evidence="9" id="KW-1185">Reference proteome</keyword>
<dbReference type="InterPro" id="IPR050436">
    <property type="entry name" value="IsdA"/>
</dbReference>
<dbReference type="CDD" id="cd06920">
    <property type="entry name" value="NEAT"/>
    <property type="match status" value="1"/>
</dbReference>
<evidence type="ECO:0000256" key="3">
    <source>
        <dbReference type="ARBA" id="ARBA00022525"/>
    </source>
</evidence>
<dbReference type="InterPro" id="IPR037250">
    <property type="entry name" value="NEAT_dom_sf"/>
</dbReference>
<dbReference type="PROSITE" id="PS50978">
    <property type="entry name" value="NEAT"/>
    <property type="match status" value="1"/>
</dbReference>
<evidence type="ECO:0000259" key="7">
    <source>
        <dbReference type="PROSITE" id="PS50978"/>
    </source>
</evidence>
<reference evidence="8 9" key="1">
    <citation type="submission" date="2014-06" db="EMBL/GenBank/DDBJ databases">
        <title>Draft genome sequence of Paenibacillus sp. MSt1.</title>
        <authorList>
            <person name="Aw Y.K."/>
            <person name="Ong K.S."/>
            <person name="Gan H.M."/>
            <person name="Lee S.M."/>
        </authorList>
    </citation>
    <scope>NUCLEOTIDE SEQUENCE [LARGE SCALE GENOMIC DNA]</scope>
    <source>
        <strain evidence="8 9">MSt1</strain>
    </source>
</reference>
<keyword evidence="3" id="KW-0964">Secreted</keyword>
<dbReference type="EMBL" id="JNVM01000053">
    <property type="protein sequence ID" value="KEQ21868.1"/>
    <property type="molecule type" value="Genomic_DNA"/>
</dbReference>
<keyword evidence="5" id="KW-0572">Peptidoglycan-anchor</keyword>
<proteinExistence type="predicted"/>